<accession>A0A8G2F3L5</accession>
<organism evidence="6 7">
    <name type="scientific">Parabacteroides chinchillae</name>
    <dbReference type="NCBI Taxonomy" id="871327"/>
    <lineage>
        <taxon>Bacteria</taxon>
        <taxon>Pseudomonadati</taxon>
        <taxon>Bacteroidota</taxon>
        <taxon>Bacteroidia</taxon>
        <taxon>Bacteroidales</taxon>
        <taxon>Tannerellaceae</taxon>
        <taxon>Parabacteroides</taxon>
    </lineage>
</organism>
<protein>
    <submittedName>
        <fullName evidence="6">RNA polymerase sigma-70 factor, ECF subfamily</fullName>
    </submittedName>
</protein>
<dbReference type="EMBL" id="FNVS01000003">
    <property type="protein sequence ID" value="SEF61839.1"/>
    <property type="molecule type" value="Genomic_DNA"/>
</dbReference>
<dbReference type="PANTHER" id="PTHR43133">
    <property type="entry name" value="RNA POLYMERASE ECF-TYPE SIGMA FACTO"/>
    <property type="match status" value="1"/>
</dbReference>
<evidence type="ECO:0000313" key="7">
    <source>
        <dbReference type="Proteomes" id="UP000236725"/>
    </source>
</evidence>
<comment type="caution">
    <text evidence="6">The sequence shown here is derived from an EMBL/GenBank/DDBJ whole genome shotgun (WGS) entry which is preliminary data.</text>
</comment>
<dbReference type="GO" id="GO:0003677">
    <property type="term" value="F:DNA binding"/>
    <property type="evidence" value="ECO:0007669"/>
    <property type="project" value="InterPro"/>
</dbReference>
<evidence type="ECO:0000256" key="3">
    <source>
        <dbReference type="ARBA" id="ARBA00023082"/>
    </source>
</evidence>
<dbReference type="NCBIfam" id="TIGR02985">
    <property type="entry name" value="Sig70_bacteroi1"/>
    <property type="match status" value="1"/>
</dbReference>
<dbReference type="GO" id="GO:0016987">
    <property type="term" value="F:sigma factor activity"/>
    <property type="evidence" value="ECO:0007669"/>
    <property type="project" value="UniProtKB-KW"/>
</dbReference>
<dbReference type="InterPro" id="IPR013324">
    <property type="entry name" value="RNA_pol_sigma_r3/r4-like"/>
</dbReference>
<feature type="domain" description="RNA polymerase sigma factor 70 region 4 type 2" evidence="5">
    <location>
        <begin position="138"/>
        <end position="189"/>
    </location>
</feature>
<dbReference type="Pfam" id="PF08281">
    <property type="entry name" value="Sigma70_r4_2"/>
    <property type="match status" value="1"/>
</dbReference>
<dbReference type="InterPro" id="IPR036388">
    <property type="entry name" value="WH-like_DNA-bd_sf"/>
</dbReference>
<dbReference type="SUPFAM" id="SSF88659">
    <property type="entry name" value="Sigma3 and sigma4 domains of RNA polymerase sigma factors"/>
    <property type="match status" value="1"/>
</dbReference>
<dbReference type="InterPro" id="IPR014284">
    <property type="entry name" value="RNA_pol_sigma-70_dom"/>
</dbReference>
<keyword evidence="7" id="KW-1185">Reference proteome</keyword>
<dbReference type="InterPro" id="IPR014327">
    <property type="entry name" value="RNA_pol_sigma70_bacteroid"/>
</dbReference>
<sequence length="202" mass="23996">MYYSICHLIISNKCVFYSVMNDDFVNDDIALLNQVKEGNKRAFRLIFDKYYVPLCRFVNISLDDTFASEEIVQGLFVYLWDKREQLTIQLTLKSYLFQAVKNRTLNYYRDNRHIVFCDEMPYDVACENEEIELHELQNIIQEAILSLPEKCSEIFRLSREQNLSNAEIAELKNLSIRTVETHISNALSRIRQYLGNNYSYLW</sequence>
<keyword evidence="3" id="KW-0731">Sigma factor</keyword>
<dbReference type="CDD" id="cd06171">
    <property type="entry name" value="Sigma70_r4"/>
    <property type="match status" value="1"/>
</dbReference>
<dbReference type="AlphaFoldDB" id="A0A8G2F3L5"/>
<name>A0A8G2F3L5_9BACT</name>
<dbReference type="InterPro" id="IPR013249">
    <property type="entry name" value="RNA_pol_sigma70_r4_t2"/>
</dbReference>
<dbReference type="Gene3D" id="1.10.10.10">
    <property type="entry name" value="Winged helix-like DNA-binding domain superfamily/Winged helix DNA-binding domain"/>
    <property type="match status" value="1"/>
</dbReference>
<comment type="similarity">
    <text evidence="1">Belongs to the sigma-70 factor family. ECF subfamily.</text>
</comment>
<evidence type="ECO:0000259" key="5">
    <source>
        <dbReference type="Pfam" id="PF08281"/>
    </source>
</evidence>
<proteinExistence type="inferred from homology"/>
<dbReference type="Gene3D" id="1.10.1740.10">
    <property type="match status" value="1"/>
</dbReference>
<dbReference type="NCBIfam" id="TIGR02937">
    <property type="entry name" value="sigma70-ECF"/>
    <property type="match status" value="1"/>
</dbReference>
<dbReference type="GO" id="GO:0006352">
    <property type="term" value="P:DNA-templated transcription initiation"/>
    <property type="evidence" value="ECO:0007669"/>
    <property type="project" value="InterPro"/>
</dbReference>
<dbReference type="InterPro" id="IPR013325">
    <property type="entry name" value="RNA_pol_sigma_r2"/>
</dbReference>
<evidence type="ECO:0000256" key="1">
    <source>
        <dbReference type="ARBA" id="ARBA00010641"/>
    </source>
</evidence>
<dbReference type="PANTHER" id="PTHR43133:SF46">
    <property type="entry name" value="RNA POLYMERASE SIGMA-70 FACTOR ECF SUBFAMILY"/>
    <property type="match status" value="1"/>
</dbReference>
<keyword evidence="4" id="KW-0804">Transcription</keyword>
<gene>
    <name evidence="6" type="ORF">SAMN05444001_103156</name>
</gene>
<evidence type="ECO:0000256" key="4">
    <source>
        <dbReference type="ARBA" id="ARBA00023163"/>
    </source>
</evidence>
<dbReference type="InterPro" id="IPR039425">
    <property type="entry name" value="RNA_pol_sigma-70-like"/>
</dbReference>
<keyword evidence="2" id="KW-0805">Transcription regulation</keyword>
<dbReference type="Proteomes" id="UP000236725">
    <property type="component" value="Unassembled WGS sequence"/>
</dbReference>
<evidence type="ECO:0000313" key="6">
    <source>
        <dbReference type="EMBL" id="SEF61839.1"/>
    </source>
</evidence>
<reference evidence="6 7" key="1">
    <citation type="submission" date="2016-10" db="EMBL/GenBank/DDBJ databases">
        <authorList>
            <person name="Varghese N."/>
            <person name="Submissions S."/>
        </authorList>
    </citation>
    <scope>NUCLEOTIDE SEQUENCE [LARGE SCALE GENOMIC DNA]</scope>
    <source>
        <strain evidence="6 7">DSM 29073</strain>
    </source>
</reference>
<dbReference type="SUPFAM" id="SSF88946">
    <property type="entry name" value="Sigma2 domain of RNA polymerase sigma factors"/>
    <property type="match status" value="1"/>
</dbReference>
<evidence type="ECO:0000256" key="2">
    <source>
        <dbReference type="ARBA" id="ARBA00023015"/>
    </source>
</evidence>